<reference evidence="2 3" key="1">
    <citation type="submission" date="2018-02" db="EMBL/GenBank/DDBJ databases">
        <title>Genome sequence of Desulfovibrio carbinolicus DSM 3852.</title>
        <authorList>
            <person name="Wilbanks E."/>
            <person name="Skennerton C.T."/>
            <person name="Orphan V.J."/>
        </authorList>
    </citation>
    <scope>NUCLEOTIDE SEQUENCE [LARGE SCALE GENOMIC DNA]</scope>
    <source>
        <strain evidence="2 3">DSM 3852</strain>
    </source>
</reference>
<dbReference type="Gene3D" id="1.10.10.10">
    <property type="entry name" value="Winged helix-like DNA-binding domain superfamily/Winged helix DNA-binding domain"/>
    <property type="match status" value="1"/>
</dbReference>
<dbReference type="InterPro" id="IPR036388">
    <property type="entry name" value="WH-like_DNA-bd_sf"/>
</dbReference>
<dbReference type="OrthoDB" id="1493540at2"/>
<dbReference type="Pfam" id="PF01978">
    <property type="entry name" value="TrmB"/>
    <property type="match status" value="1"/>
</dbReference>
<dbReference type="EMBL" id="CP026538">
    <property type="protein sequence ID" value="QAZ68417.1"/>
    <property type="molecule type" value="Genomic_DNA"/>
</dbReference>
<dbReference type="KEGG" id="dcb:C3Y92_14765"/>
<organism evidence="2 3">
    <name type="scientific">Solidesulfovibrio carbinolicus</name>
    <dbReference type="NCBI Taxonomy" id="296842"/>
    <lineage>
        <taxon>Bacteria</taxon>
        <taxon>Pseudomonadati</taxon>
        <taxon>Thermodesulfobacteriota</taxon>
        <taxon>Desulfovibrionia</taxon>
        <taxon>Desulfovibrionales</taxon>
        <taxon>Desulfovibrionaceae</taxon>
        <taxon>Solidesulfovibrio</taxon>
    </lineage>
</organism>
<keyword evidence="3" id="KW-1185">Reference proteome</keyword>
<sequence>MVEAQELAALGLTSYEAAAYLALIGQAELTPAEVAARGAIPRQRVYDVLAGLAAKGLCQSRDGSPRTYGAVAPAVAMELLAGERAAALARQKQEAEAAAARLTEALTPLFAGGRGRSDPLAYAEVLSGPTRIAQRALALARAAKKQVLSSITRPMILSNDQNQAFMEAPLGRGLAYRALCDASVADEPGLSGLWPGLCAQGLNLRVVPMLPLKMQCFDDETTLLSMQDPAGGQPSFTAVVIHNQGVAAMLRLAFEHLWAEAKPYAGGA</sequence>
<gene>
    <name evidence="2" type="ORF">C3Y92_14765</name>
</gene>
<dbReference type="AlphaFoldDB" id="A0A4P6HMG1"/>
<feature type="domain" description="Transcription regulator TrmB N-terminal" evidence="1">
    <location>
        <begin position="7"/>
        <end position="73"/>
    </location>
</feature>
<dbReference type="PANTHER" id="PTHR34293:SF1">
    <property type="entry name" value="HTH-TYPE TRANSCRIPTIONAL REGULATOR TRMBL2"/>
    <property type="match status" value="1"/>
</dbReference>
<accession>A0A4P6HMG1</accession>
<evidence type="ECO:0000313" key="2">
    <source>
        <dbReference type="EMBL" id="QAZ68417.1"/>
    </source>
</evidence>
<proteinExistence type="predicted"/>
<evidence type="ECO:0000259" key="1">
    <source>
        <dbReference type="Pfam" id="PF01978"/>
    </source>
</evidence>
<dbReference type="PANTHER" id="PTHR34293">
    <property type="entry name" value="HTH-TYPE TRANSCRIPTIONAL REGULATOR TRMBL2"/>
    <property type="match status" value="1"/>
</dbReference>
<dbReference type="InterPro" id="IPR002831">
    <property type="entry name" value="Tscrpt_reg_TrmB_N"/>
</dbReference>
<protein>
    <submittedName>
        <fullName evidence="2">Transcriptional regulator</fullName>
    </submittedName>
</protein>
<dbReference type="InterPro" id="IPR051797">
    <property type="entry name" value="TrmB-like"/>
</dbReference>
<dbReference type="RefSeq" id="WP_129353882.1">
    <property type="nucleotide sequence ID" value="NZ_CP026538.1"/>
</dbReference>
<dbReference type="Proteomes" id="UP000293296">
    <property type="component" value="Chromosome"/>
</dbReference>
<name>A0A4P6HMG1_9BACT</name>
<evidence type="ECO:0000313" key="3">
    <source>
        <dbReference type="Proteomes" id="UP000293296"/>
    </source>
</evidence>